<evidence type="ECO:0000256" key="3">
    <source>
        <dbReference type="ARBA" id="ARBA00023002"/>
    </source>
</evidence>
<evidence type="ECO:0000256" key="2">
    <source>
        <dbReference type="ARBA" id="ARBA00022857"/>
    </source>
</evidence>
<name>A0A9N9ZFF3_9HYPO</name>
<dbReference type="InterPro" id="IPR015590">
    <property type="entry name" value="Aldehyde_DH_dom"/>
</dbReference>
<dbReference type="CDD" id="cd07102">
    <property type="entry name" value="ALDH_EDX86601"/>
    <property type="match status" value="1"/>
</dbReference>
<dbReference type="FunFam" id="3.40.605.10:FF:000012">
    <property type="entry name" value="NAD-dependent succinate-semialdehyde dehydrogenase"/>
    <property type="match status" value="1"/>
</dbReference>
<dbReference type="OrthoDB" id="310895at2759"/>
<keyword evidence="2" id="KW-0521">NADP</keyword>
<evidence type="ECO:0000313" key="9">
    <source>
        <dbReference type="EMBL" id="CAH0054603.1"/>
    </source>
</evidence>
<dbReference type="InterPro" id="IPR029510">
    <property type="entry name" value="Ald_DH_CS_GLU"/>
</dbReference>
<reference evidence="9" key="1">
    <citation type="submission" date="2021-10" db="EMBL/GenBank/DDBJ databases">
        <authorList>
            <person name="Piombo E."/>
        </authorList>
    </citation>
    <scope>NUCLEOTIDE SEQUENCE</scope>
</reference>
<sequence length="485" mass="52543">MPEDIIRTLSPSTGEVIFERPGASIEEARAMLSRSSNAFRSYRKLSLDERKTIVTKALDFLANIRDELAQELTTQMGRPIKFSGTEIDTMRKRANYLMDIAADALANIPGVPETGFKRWVGREPVGPVLIVSAWNFPWLITINTLVPALLAGNSVILKPSPQTPLVAERFKEAFEAAGLPTDVLQILHTASLSKLEEIAQSSVIKQICFTGSTAGGVAIRRATAGRIVPVNLELGGKDPAYVRADSDLKWTAANIVDGAIFNSGQSCCAVERVYVHADVHDAFVRELQDELRGYNLGDPNQQSTSIGPVVSSAAVKAIEEQVQDAISKGAVDATPENPSFASLPMTGSYVAPRLLTNVTHDMAVAKAETFGPLIPVIKVKDDAEAVALMNDSEYGLTASIWTKDLERASELISEVEAGTVFVNRCDCPNPVSSDQFPPEVVDRSNRAKDLSWIGWKNSGLGSTLGPRAFDAFVTLKSHHIRDKQA</sequence>
<dbReference type="Pfam" id="PF00171">
    <property type="entry name" value="Aldedh"/>
    <property type="match status" value="1"/>
</dbReference>
<dbReference type="Proteomes" id="UP000775872">
    <property type="component" value="Unassembled WGS sequence"/>
</dbReference>
<dbReference type="EMBL" id="CABFOC020000050">
    <property type="protein sequence ID" value="CAH0054603.1"/>
    <property type="molecule type" value="Genomic_DNA"/>
</dbReference>
<comment type="similarity">
    <text evidence="1 7">Belongs to the aldehyde dehydrogenase family.</text>
</comment>
<evidence type="ECO:0000256" key="1">
    <source>
        <dbReference type="ARBA" id="ARBA00009986"/>
    </source>
</evidence>
<dbReference type="InterPro" id="IPR016161">
    <property type="entry name" value="Ald_DH/histidinol_DH"/>
</dbReference>
<keyword evidence="10" id="KW-1185">Reference proteome</keyword>
<dbReference type="InterPro" id="IPR016163">
    <property type="entry name" value="Ald_DH_C"/>
</dbReference>
<evidence type="ECO:0000313" key="10">
    <source>
        <dbReference type="Proteomes" id="UP000775872"/>
    </source>
</evidence>
<comment type="caution">
    <text evidence="9">The sequence shown here is derived from an EMBL/GenBank/DDBJ whole genome shotgun (WGS) entry which is preliminary data.</text>
</comment>
<proteinExistence type="inferred from homology"/>
<dbReference type="InterPro" id="IPR016162">
    <property type="entry name" value="Ald_DH_N"/>
</dbReference>
<dbReference type="Gene3D" id="3.40.605.10">
    <property type="entry name" value="Aldehyde Dehydrogenase, Chain A, domain 1"/>
    <property type="match status" value="1"/>
</dbReference>
<evidence type="ECO:0000259" key="8">
    <source>
        <dbReference type="Pfam" id="PF00171"/>
    </source>
</evidence>
<dbReference type="PROSITE" id="PS00687">
    <property type="entry name" value="ALDEHYDE_DEHYDR_GLU"/>
    <property type="match status" value="1"/>
</dbReference>
<evidence type="ECO:0000256" key="7">
    <source>
        <dbReference type="RuleBase" id="RU003345"/>
    </source>
</evidence>
<feature type="domain" description="Aldehyde dehydrogenase" evidence="8">
    <location>
        <begin position="6"/>
        <end position="477"/>
    </location>
</feature>
<dbReference type="SUPFAM" id="SSF53720">
    <property type="entry name" value="ALDH-like"/>
    <property type="match status" value="1"/>
</dbReference>
<dbReference type="GO" id="GO:0004029">
    <property type="term" value="F:aldehyde dehydrogenase (NAD+) activity"/>
    <property type="evidence" value="ECO:0007669"/>
    <property type="project" value="UniProtKB-EC"/>
</dbReference>
<dbReference type="FunFam" id="3.40.309.10:FF:000009">
    <property type="entry name" value="Aldehyde dehydrogenase A"/>
    <property type="match status" value="1"/>
</dbReference>
<comment type="catalytic activity">
    <reaction evidence="5">
        <text>an aldehyde + NAD(+) + H2O = a carboxylate + NADH + 2 H(+)</text>
        <dbReference type="Rhea" id="RHEA:16185"/>
        <dbReference type="ChEBI" id="CHEBI:15377"/>
        <dbReference type="ChEBI" id="CHEBI:15378"/>
        <dbReference type="ChEBI" id="CHEBI:17478"/>
        <dbReference type="ChEBI" id="CHEBI:29067"/>
        <dbReference type="ChEBI" id="CHEBI:57540"/>
        <dbReference type="ChEBI" id="CHEBI:57945"/>
        <dbReference type="EC" id="1.2.1.3"/>
    </reaction>
</comment>
<organism evidence="9 10">
    <name type="scientific">Clonostachys solani</name>
    <dbReference type="NCBI Taxonomy" id="160281"/>
    <lineage>
        <taxon>Eukaryota</taxon>
        <taxon>Fungi</taxon>
        <taxon>Dikarya</taxon>
        <taxon>Ascomycota</taxon>
        <taxon>Pezizomycotina</taxon>
        <taxon>Sordariomycetes</taxon>
        <taxon>Hypocreomycetidae</taxon>
        <taxon>Hypocreales</taxon>
        <taxon>Bionectriaceae</taxon>
        <taxon>Clonostachys</taxon>
    </lineage>
</organism>
<dbReference type="Gene3D" id="3.40.309.10">
    <property type="entry name" value="Aldehyde Dehydrogenase, Chain A, domain 2"/>
    <property type="match status" value="1"/>
</dbReference>
<dbReference type="PANTHER" id="PTHR11699">
    <property type="entry name" value="ALDEHYDE DEHYDROGENASE-RELATED"/>
    <property type="match status" value="1"/>
</dbReference>
<dbReference type="AlphaFoldDB" id="A0A9N9ZFF3"/>
<protein>
    <recommendedName>
        <fullName evidence="4">aldehyde dehydrogenase (NAD(+))</fullName>
        <ecNumber evidence="4">1.2.1.3</ecNumber>
    </recommendedName>
</protein>
<accession>A0A9N9ZFF3</accession>
<evidence type="ECO:0000256" key="6">
    <source>
        <dbReference type="PROSITE-ProRule" id="PRU10007"/>
    </source>
</evidence>
<evidence type="ECO:0000256" key="5">
    <source>
        <dbReference type="ARBA" id="ARBA00049194"/>
    </source>
</evidence>
<evidence type="ECO:0000256" key="4">
    <source>
        <dbReference type="ARBA" id="ARBA00024226"/>
    </source>
</evidence>
<dbReference type="EC" id="1.2.1.3" evidence="4"/>
<feature type="active site" evidence="6">
    <location>
        <position position="233"/>
    </location>
</feature>
<keyword evidence="3 7" id="KW-0560">Oxidoreductase</keyword>
<gene>
    <name evidence="9" type="ORF">CSOL1703_00016670</name>
</gene>